<dbReference type="AlphaFoldDB" id="A0A174PKK7"/>
<feature type="chain" id="PRO_5008030022" description="Fibronectin type-III domain-containing protein" evidence="1">
    <location>
        <begin position="35"/>
        <end position="377"/>
    </location>
</feature>
<dbReference type="InterPro" id="IPR003961">
    <property type="entry name" value="FN3_dom"/>
</dbReference>
<name>A0A174PKK7_9FIRM</name>
<feature type="signal peptide" evidence="1">
    <location>
        <begin position="1"/>
        <end position="34"/>
    </location>
</feature>
<protein>
    <recommendedName>
        <fullName evidence="2">Fibronectin type-III domain-containing protein</fullName>
    </recommendedName>
</protein>
<dbReference type="SUPFAM" id="SSF49265">
    <property type="entry name" value="Fibronectin type III"/>
    <property type="match status" value="1"/>
</dbReference>
<accession>A0A174PKK7</accession>
<proteinExistence type="predicted"/>
<evidence type="ECO:0000259" key="2">
    <source>
        <dbReference type="PROSITE" id="PS50853"/>
    </source>
</evidence>
<keyword evidence="1" id="KW-0732">Signal</keyword>
<dbReference type="InterPro" id="IPR013783">
    <property type="entry name" value="Ig-like_fold"/>
</dbReference>
<dbReference type="CDD" id="cd00063">
    <property type="entry name" value="FN3"/>
    <property type="match status" value="1"/>
</dbReference>
<feature type="domain" description="Fibronectin type-III" evidence="2">
    <location>
        <begin position="283"/>
        <end position="377"/>
    </location>
</feature>
<dbReference type="Gene3D" id="2.60.120.380">
    <property type="match status" value="2"/>
</dbReference>
<evidence type="ECO:0000313" key="4">
    <source>
        <dbReference type="Proteomes" id="UP000095762"/>
    </source>
</evidence>
<organism evidence="3 4">
    <name type="scientific">Blautia obeum</name>
    <dbReference type="NCBI Taxonomy" id="40520"/>
    <lineage>
        <taxon>Bacteria</taxon>
        <taxon>Bacillati</taxon>
        <taxon>Bacillota</taxon>
        <taxon>Clostridia</taxon>
        <taxon>Lachnospirales</taxon>
        <taxon>Lachnospiraceae</taxon>
        <taxon>Blautia</taxon>
    </lineage>
</organism>
<dbReference type="EMBL" id="CZBP01000001">
    <property type="protein sequence ID" value="CUP58925.1"/>
    <property type="molecule type" value="Genomic_DNA"/>
</dbReference>
<dbReference type="PROSITE" id="PS50853">
    <property type="entry name" value="FN3"/>
    <property type="match status" value="1"/>
</dbReference>
<dbReference type="RefSeq" id="WP_055059120.1">
    <property type="nucleotide sequence ID" value="NZ_CZBP01000001.1"/>
</dbReference>
<sequence length="377" mass="43443">MIRKSFTKLKRIIFSGLVMSLCTFVFNPTTPANAAMVQESEPNDDWTTADNLSLNTWVKGTMRRKADDRYYRDKDYYKFTISQTGETSIEIKPDDTNTINSSWDVYLSDSNKHDLCKWSNVHTLKSSKVGWMPGTYYLRVNVWSGTDGDNAYNLIVHNTPSSQWEKDRYYDDKNLSNANILSLNKEYTGNLYDKQDVDYYRFKLNGTNAVSFKFKMDDTVSKSCVWRIDFQEFNSKNPLIPKYEYVSANQTINIPKCSGDLLVKIRSYSNAEEAIYHIEASRKPITPEISSIKANKRKVSLRWKKVSNATGYYVYRSTNPKTSFKKVKTVTGGQTSYTEKKALSKNKTYYYKIVAFDKSGSKITKSNASKAKKIFVK</sequence>
<dbReference type="InterPro" id="IPR036116">
    <property type="entry name" value="FN3_sf"/>
</dbReference>
<evidence type="ECO:0000313" key="3">
    <source>
        <dbReference type="EMBL" id="CUP58925.1"/>
    </source>
</evidence>
<evidence type="ECO:0000256" key="1">
    <source>
        <dbReference type="SAM" id="SignalP"/>
    </source>
</evidence>
<dbReference type="Proteomes" id="UP000095762">
    <property type="component" value="Unassembled WGS sequence"/>
</dbReference>
<dbReference type="Gene3D" id="2.60.40.10">
    <property type="entry name" value="Immunoglobulins"/>
    <property type="match status" value="1"/>
</dbReference>
<gene>
    <name evidence="3" type="ORF">ERS852569_00081</name>
</gene>
<dbReference type="SUPFAM" id="SSF89260">
    <property type="entry name" value="Collagen-binding domain"/>
    <property type="match status" value="1"/>
</dbReference>
<reference evidence="3 4" key="1">
    <citation type="submission" date="2015-09" db="EMBL/GenBank/DDBJ databases">
        <authorList>
            <consortium name="Pathogen Informatics"/>
        </authorList>
    </citation>
    <scope>NUCLEOTIDE SEQUENCE [LARGE SCALE GENOMIC DNA]</scope>
    <source>
        <strain evidence="3 4">2789STDY5834957</strain>
    </source>
</reference>